<accession>N9EZE5</accession>
<dbReference type="PATRIC" id="fig|1217659.3.peg.3315"/>
<keyword evidence="3" id="KW-1185">Reference proteome</keyword>
<evidence type="ECO:0000256" key="1">
    <source>
        <dbReference type="SAM" id="Phobius"/>
    </source>
</evidence>
<keyword evidence="1" id="KW-1133">Transmembrane helix</keyword>
<dbReference type="EMBL" id="APQQ01000032">
    <property type="protein sequence ID" value="ENW15637.1"/>
    <property type="molecule type" value="Genomic_DNA"/>
</dbReference>
<protein>
    <submittedName>
        <fullName evidence="2">Uncharacterized protein</fullName>
    </submittedName>
</protein>
<comment type="caution">
    <text evidence="2">The sequence shown here is derived from an EMBL/GenBank/DDBJ whole genome shotgun (WGS) entry which is preliminary data.</text>
</comment>
<dbReference type="AlphaFoldDB" id="N9EZE5"/>
<keyword evidence="1" id="KW-0812">Transmembrane</keyword>
<dbReference type="RefSeq" id="WP_005084937.1">
    <property type="nucleotide sequence ID" value="NZ_ASYX01000008.1"/>
</dbReference>
<name>N9EZE5_ACIHA</name>
<organism evidence="2 3">
    <name type="scientific">Acinetobacter haemolyticus CIP 64.3 = MTCC 9819</name>
    <dbReference type="NCBI Taxonomy" id="1217659"/>
    <lineage>
        <taxon>Bacteria</taxon>
        <taxon>Pseudomonadati</taxon>
        <taxon>Pseudomonadota</taxon>
        <taxon>Gammaproteobacteria</taxon>
        <taxon>Moraxellales</taxon>
        <taxon>Moraxellaceae</taxon>
        <taxon>Acinetobacter</taxon>
    </lineage>
</organism>
<gene>
    <name evidence="2" type="ORF">F927_03377</name>
</gene>
<feature type="transmembrane region" description="Helical" evidence="1">
    <location>
        <begin position="42"/>
        <end position="62"/>
    </location>
</feature>
<keyword evidence="1" id="KW-0472">Membrane</keyword>
<evidence type="ECO:0000313" key="2">
    <source>
        <dbReference type="EMBL" id="ENW15637.1"/>
    </source>
</evidence>
<dbReference type="Proteomes" id="UP000017667">
    <property type="component" value="Unassembled WGS sequence"/>
</dbReference>
<proteinExistence type="predicted"/>
<dbReference type="HOGENOM" id="CLU_2748525_0_0_6"/>
<feature type="transmembrane region" description="Helical" evidence="1">
    <location>
        <begin position="12"/>
        <end position="30"/>
    </location>
</feature>
<evidence type="ECO:0000313" key="3">
    <source>
        <dbReference type="Proteomes" id="UP000017667"/>
    </source>
</evidence>
<reference evidence="2 3" key="1">
    <citation type="submission" date="2013-02" db="EMBL/GenBank/DDBJ databases">
        <title>The Genome Sequence of Acinetobacter haemolyticus CIP 64.3.</title>
        <authorList>
            <consortium name="The Broad Institute Genome Sequencing Platform"/>
            <consortium name="The Broad Institute Genome Sequencing Center for Infectious Disease"/>
            <person name="Cerqueira G."/>
            <person name="Feldgarden M."/>
            <person name="Courvalin P."/>
            <person name="Perichon B."/>
            <person name="Grillot-Courvalin C."/>
            <person name="Clermont D."/>
            <person name="Rocha E."/>
            <person name="Yoon E.-J."/>
            <person name="Nemec A."/>
            <person name="Walker B."/>
            <person name="Young S.K."/>
            <person name="Zeng Q."/>
            <person name="Gargeya S."/>
            <person name="Fitzgerald M."/>
            <person name="Haas B."/>
            <person name="Abouelleil A."/>
            <person name="Alvarado L."/>
            <person name="Arachchi H.M."/>
            <person name="Berlin A.M."/>
            <person name="Chapman S.B."/>
            <person name="Dewar J."/>
            <person name="Goldberg J."/>
            <person name="Griggs A."/>
            <person name="Gujja S."/>
            <person name="Hansen M."/>
            <person name="Howarth C."/>
            <person name="Imamovic A."/>
            <person name="Larimer J."/>
            <person name="McCowan C."/>
            <person name="Murphy C."/>
            <person name="Neiman D."/>
            <person name="Pearson M."/>
            <person name="Priest M."/>
            <person name="Roberts A."/>
            <person name="Saif S."/>
            <person name="Shea T."/>
            <person name="Sisk P."/>
            <person name="Sykes S."/>
            <person name="Wortman J."/>
            <person name="Nusbaum C."/>
            <person name="Birren B."/>
        </authorList>
    </citation>
    <scope>NUCLEOTIDE SEQUENCE [LARGE SCALE GENOMIC DNA]</scope>
    <source>
        <strain evidence="2 3">CIP 64.3</strain>
    </source>
</reference>
<sequence length="70" mass="7804">MSISKFLDRLKKNIPQIITIFVSVSIAYYVELKLNNPIDIGHFVVMAAIYSALGLISLKFGMGSSKKKNQ</sequence>